<sequence>MSDHVRHLCEACLQDEYKEFAHDCVHRSITQNNLWLEKYKINVWPRWDYSLKETTLTFSEAGKAKVICNIQAVGSVQGDSWEWSWGNTNLPKSCKNRMDEIRQFGEEKQWDRLTSLFIENTEYLGWELAAITVHLLGGTAVYRCPDSQTPGYFMYLVILSSEFVN</sequence>
<accession>A0A7W7ZSS7</accession>
<proteinExistence type="predicted"/>
<dbReference type="InterPro" id="IPR049249">
    <property type="entry name" value="DUF6882"/>
</dbReference>
<protein>
    <submittedName>
        <fullName evidence="1">Uncharacterized protein</fullName>
    </submittedName>
</protein>
<dbReference type="Proteomes" id="UP000584867">
    <property type="component" value="Unassembled WGS sequence"/>
</dbReference>
<dbReference type="Pfam" id="PF21813">
    <property type="entry name" value="DUF6882"/>
    <property type="match status" value="1"/>
</dbReference>
<gene>
    <name evidence="1" type="ORF">HDF15_003763</name>
</gene>
<organism evidence="1 2">
    <name type="scientific">Granulicella mallensis</name>
    <dbReference type="NCBI Taxonomy" id="940614"/>
    <lineage>
        <taxon>Bacteria</taxon>
        <taxon>Pseudomonadati</taxon>
        <taxon>Acidobacteriota</taxon>
        <taxon>Terriglobia</taxon>
        <taxon>Terriglobales</taxon>
        <taxon>Acidobacteriaceae</taxon>
        <taxon>Granulicella</taxon>
    </lineage>
</organism>
<name>A0A7W7ZSS7_9BACT</name>
<evidence type="ECO:0000313" key="1">
    <source>
        <dbReference type="EMBL" id="MBB5065395.1"/>
    </source>
</evidence>
<comment type="caution">
    <text evidence="1">The sequence shown here is derived from an EMBL/GenBank/DDBJ whole genome shotgun (WGS) entry which is preliminary data.</text>
</comment>
<dbReference type="AlphaFoldDB" id="A0A7W7ZSS7"/>
<reference evidence="1 2" key="1">
    <citation type="submission" date="2020-08" db="EMBL/GenBank/DDBJ databases">
        <title>Genomic Encyclopedia of Type Strains, Phase IV (KMG-V): Genome sequencing to study the core and pangenomes of soil and plant-associated prokaryotes.</title>
        <authorList>
            <person name="Whitman W."/>
        </authorList>
    </citation>
    <scope>NUCLEOTIDE SEQUENCE [LARGE SCALE GENOMIC DNA]</scope>
    <source>
        <strain evidence="1 2">X5P3</strain>
    </source>
</reference>
<dbReference type="EMBL" id="JACHIO010000016">
    <property type="protein sequence ID" value="MBB5065395.1"/>
    <property type="molecule type" value="Genomic_DNA"/>
</dbReference>
<dbReference type="RefSeq" id="WP_184258046.1">
    <property type="nucleotide sequence ID" value="NZ_JACHIO010000016.1"/>
</dbReference>
<evidence type="ECO:0000313" key="2">
    <source>
        <dbReference type="Proteomes" id="UP000584867"/>
    </source>
</evidence>